<dbReference type="EMBL" id="CP136508">
    <property type="protein sequence ID" value="WUR15779.1"/>
    <property type="molecule type" value="Genomic_DNA"/>
</dbReference>
<accession>A0ABZ1UTY5</accession>
<evidence type="ECO:0000256" key="6">
    <source>
        <dbReference type="SAM" id="Phobius"/>
    </source>
</evidence>
<dbReference type="PANTHER" id="PTHR30093">
    <property type="entry name" value="GENERAL SECRETION PATHWAY PROTEIN G"/>
    <property type="match status" value="1"/>
</dbReference>
<evidence type="ECO:0000256" key="1">
    <source>
        <dbReference type="ARBA" id="ARBA00004167"/>
    </source>
</evidence>
<keyword evidence="8" id="KW-1185">Reference proteome</keyword>
<comment type="subcellular location">
    <subcellularLocation>
        <location evidence="1">Membrane</location>
        <topology evidence="1">Single-pass membrane protein</topology>
    </subcellularLocation>
</comment>
<proteinExistence type="predicted"/>
<dbReference type="InterPro" id="IPR012902">
    <property type="entry name" value="N_methyl_site"/>
</dbReference>
<dbReference type="PANTHER" id="PTHR30093:SF44">
    <property type="entry name" value="TYPE II SECRETION SYSTEM CORE PROTEIN G"/>
    <property type="match status" value="1"/>
</dbReference>
<name>A0ABZ1UTY5_9BURK</name>
<dbReference type="Pfam" id="PF07963">
    <property type="entry name" value="N_methyl"/>
    <property type="match status" value="1"/>
</dbReference>
<keyword evidence="3 6" id="KW-0812">Transmembrane</keyword>
<gene>
    <name evidence="7" type="ORF">E7V67_011945</name>
</gene>
<keyword evidence="5 6" id="KW-0472">Membrane</keyword>
<evidence type="ECO:0000313" key="7">
    <source>
        <dbReference type="EMBL" id="WUR15779.1"/>
    </source>
</evidence>
<evidence type="ECO:0000256" key="3">
    <source>
        <dbReference type="ARBA" id="ARBA00022692"/>
    </source>
</evidence>
<sequence length="152" mass="15483">MQFKQIGSNVRANQSGFTLIELIVVIVILGILAATALPRFADMGDNARFAKMQAARGAVQSAMNIARGEALVVGGTPATVAMEGQNIGMAFNYPTAAAIATAAGLGGDYTVTEAAGVATIADNTVATCRFTYTQAQNATTPPVVTTPALGNC</sequence>
<dbReference type="SUPFAM" id="SSF54523">
    <property type="entry name" value="Pili subunits"/>
    <property type="match status" value="1"/>
</dbReference>
<organism evidence="7 8">
    <name type="scientific">[Empedobacter] haloabium</name>
    <dbReference type="NCBI Taxonomy" id="592317"/>
    <lineage>
        <taxon>Bacteria</taxon>
        <taxon>Pseudomonadati</taxon>
        <taxon>Pseudomonadota</taxon>
        <taxon>Betaproteobacteria</taxon>
        <taxon>Burkholderiales</taxon>
        <taxon>Oxalobacteraceae</taxon>
        <taxon>Telluria group</taxon>
        <taxon>Telluria group incertae sedis</taxon>
    </lineage>
</organism>
<protein>
    <submittedName>
        <fullName evidence="7">Type II secretion system protein</fullName>
    </submittedName>
</protein>
<evidence type="ECO:0000256" key="4">
    <source>
        <dbReference type="ARBA" id="ARBA00022989"/>
    </source>
</evidence>
<feature type="transmembrane region" description="Helical" evidence="6">
    <location>
        <begin position="20"/>
        <end position="41"/>
    </location>
</feature>
<dbReference type="Gene3D" id="3.30.700.10">
    <property type="entry name" value="Glycoprotein, Type 4 Pilin"/>
    <property type="match status" value="1"/>
</dbReference>
<reference evidence="7 8" key="1">
    <citation type="journal article" date="2019" name="Int. J. Syst. Evol. Microbiol.">
        <title>The Draft Whole-Genome Sequence of the Antibiotic Producer Empedobacter haloabium ATCC 31962 Provides Indications for Its Taxonomic Reclassification.</title>
        <authorList>
            <person name="Miess H."/>
            <person name="Arlt P."/>
            <person name="Apel A.K."/>
            <person name="Weber T."/>
            <person name="Nieselt K."/>
            <person name="Hanssen F."/>
            <person name="Czemmel S."/>
            <person name="Nahnsen S."/>
            <person name="Gross H."/>
        </authorList>
    </citation>
    <scope>NUCLEOTIDE SEQUENCE [LARGE SCALE GENOMIC DNA]</scope>
    <source>
        <strain evidence="7 8">ATCC 31962</strain>
    </source>
</reference>
<evidence type="ECO:0000313" key="8">
    <source>
        <dbReference type="Proteomes" id="UP000321323"/>
    </source>
</evidence>
<evidence type="ECO:0000256" key="5">
    <source>
        <dbReference type="ARBA" id="ARBA00023136"/>
    </source>
</evidence>
<evidence type="ECO:0000256" key="2">
    <source>
        <dbReference type="ARBA" id="ARBA00022481"/>
    </source>
</evidence>
<dbReference type="PROSITE" id="PS00409">
    <property type="entry name" value="PROKAR_NTER_METHYL"/>
    <property type="match status" value="1"/>
</dbReference>
<dbReference type="InterPro" id="IPR045584">
    <property type="entry name" value="Pilin-like"/>
</dbReference>
<keyword evidence="4 6" id="KW-1133">Transmembrane helix</keyword>
<dbReference type="NCBIfam" id="TIGR02532">
    <property type="entry name" value="IV_pilin_GFxxxE"/>
    <property type="match status" value="1"/>
</dbReference>
<keyword evidence="2" id="KW-0488">Methylation</keyword>
<dbReference type="Proteomes" id="UP000321323">
    <property type="component" value="Chromosome"/>
</dbReference>